<feature type="transmembrane region" description="Helical" evidence="1">
    <location>
        <begin position="43"/>
        <end position="61"/>
    </location>
</feature>
<proteinExistence type="predicted"/>
<accession>A0ABN0YI08</accession>
<name>A0ABN0YI08_9CAUL</name>
<reference evidence="2 3" key="1">
    <citation type="journal article" date="2019" name="Int. J. Syst. Evol. Microbiol.">
        <title>The Global Catalogue of Microorganisms (GCM) 10K type strain sequencing project: providing services to taxonomists for standard genome sequencing and annotation.</title>
        <authorList>
            <consortium name="The Broad Institute Genomics Platform"/>
            <consortium name="The Broad Institute Genome Sequencing Center for Infectious Disease"/>
            <person name="Wu L."/>
            <person name="Ma J."/>
        </authorList>
    </citation>
    <scope>NUCLEOTIDE SEQUENCE [LARGE SCALE GENOMIC DNA]</scope>
    <source>
        <strain evidence="2 3">JCM 13476</strain>
    </source>
</reference>
<evidence type="ECO:0000256" key="1">
    <source>
        <dbReference type="SAM" id="Phobius"/>
    </source>
</evidence>
<dbReference type="RefSeq" id="WP_167177954.1">
    <property type="nucleotide sequence ID" value="NZ_BAAAEJ010000008.1"/>
</dbReference>
<keyword evidence="1" id="KW-1133">Transmembrane helix</keyword>
<evidence type="ECO:0000313" key="2">
    <source>
        <dbReference type="EMBL" id="GAA0396243.1"/>
    </source>
</evidence>
<evidence type="ECO:0000313" key="3">
    <source>
        <dbReference type="Proteomes" id="UP001500791"/>
    </source>
</evidence>
<organism evidence="2 3">
    <name type="scientific">Brevundimonas terrae</name>
    <dbReference type="NCBI Taxonomy" id="363631"/>
    <lineage>
        <taxon>Bacteria</taxon>
        <taxon>Pseudomonadati</taxon>
        <taxon>Pseudomonadota</taxon>
        <taxon>Alphaproteobacteria</taxon>
        <taxon>Caulobacterales</taxon>
        <taxon>Caulobacteraceae</taxon>
        <taxon>Brevundimonas</taxon>
    </lineage>
</organism>
<sequence length="139" mass="15111">MSADEFDPAIERAYRVTPEFADSALFDAEVAVRLENRWKWRRALMLVLAVAAAFVFLRQFVSVQMKNVLQGSLDEGSLATILQKGEASSMFEPVRDAAQQLGLTGFSLGSFSGAQILMLSGVILTLVLVASAIRLANSL</sequence>
<keyword evidence="3" id="KW-1185">Reference proteome</keyword>
<dbReference type="Proteomes" id="UP001500791">
    <property type="component" value="Unassembled WGS sequence"/>
</dbReference>
<protein>
    <submittedName>
        <fullName evidence="2">Uncharacterized protein</fullName>
    </submittedName>
</protein>
<keyword evidence="1" id="KW-0472">Membrane</keyword>
<comment type="caution">
    <text evidence="2">The sequence shown here is derived from an EMBL/GenBank/DDBJ whole genome shotgun (WGS) entry which is preliminary data.</text>
</comment>
<dbReference type="EMBL" id="BAAAEJ010000008">
    <property type="protein sequence ID" value="GAA0396243.1"/>
    <property type="molecule type" value="Genomic_DNA"/>
</dbReference>
<keyword evidence="1" id="KW-0812">Transmembrane</keyword>
<feature type="transmembrane region" description="Helical" evidence="1">
    <location>
        <begin position="116"/>
        <end position="136"/>
    </location>
</feature>
<gene>
    <name evidence="2" type="ORF">GCM10009093_23550</name>
</gene>